<evidence type="ECO:0000259" key="1">
    <source>
        <dbReference type="Pfam" id="PF01965"/>
    </source>
</evidence>
<dbReference type="SUPFAM" id="SSF52317">
    <property type="entry name" value="Class I glutamine amidotransferase-like"/>
    <property type="match status" value="1"/>
</dbReference>
<dbReference type="InterPro" id="IPR006287">
    <property type="entry name" value="DJ-1"/>
</dbReference>
<comment type="caution">
    <text evidence="2">The sequence shown here is derived from an EMBL/GenBank/DDBJ whole genome shotgun (WGS) entry which is preliminary data.</text>
</comment>
<dbReference type="GO" id="GO:0005737">
    <property type="term" value="C:cytoplasm"/>
    <property type="evidence" value="ECO:0007669"/>
    <property type="project" value="TreeGrafter"/>
</dbReference>
<dbReference type="PANTHER" id="PTHR48094:SF12">
    <property type="entry name" value="PARKINSON DISEASE PROTEIN 7 HOMOLOG"/>
    <property type="match status" value="1"/>
</dbReference>
<dbReference type="Pfam" id="PF01965">
    <property type="entry name" value="DJ-1_PfpI"/>
    <property type="match status" value="1"/>
</dbReference>
<dbReference type="Gene3D" id="3.40.50.880">
    <property type="match status" value="1"/>
</dbReference>
<reference evidence="2 3" key="1">
    <citation type="submission" date="2020-04" db="EMBL/GenBank/DDBJ databases">
        <title>Genomic insights into acetone-butanol-ethanol (ABE) fermentation by sequencing solventogenic clostridia strains.</title>
        <authorList>
            <person name="Brown S."/>
        </authorList>
    </citation>
    <scope>NUCLEOTIDE SEQUENCE [LARGE SCALE GENOMIC DNA]</scope>
    <source>
        <strain evidence="2 3">DJ011</strain>
    </source>
</reference>
<dbReference type="InterPro" id="IPR029062">
    <property type="entry name" value="Class_I_gatase-like"/>
</dbReference>
<dbReference type="EMBL" id="JAAZWO010000014">
    <property type="protein sequence ID" value="MBC2398468.1"/>
    <property type="molecule type" value="Genomic_DNA"/>
</dbReference>
<evidence type="ECO:0000313" key="3">
    <source>
        <dbReference type="Proteomes" id="UP000563151"/>
    </source>
</evidence>
<feature type="domain" description="DJ-1/PfpI" evidence="1">
    <location>
        <begin position="2"/>
        <end position="164"/>
    </location>
</feature>
<sequence>MKRLILFLAEGFEEIEALTVVDVLRRTGLVCHICGTGEEELIKGAHNIQVKSDVNIDCIKVDSYDGIILPGGMPGAENLKEDYRVIEILRKFNEEGKIIAAICAAPIVLQEASIITGKHVTSYPSFEEEFKNSNYLEDPVVQEDNIITSRGPATVFEFVFKILENFITTKEIQQLKRAMLFK</sequence>
<gene>
    <name evidence="2" type="ORF">HGG79_11895</name>
</gene>
<accession>A0A923J2G1</accession>
<protein>
    <submittedName>
        <fullName evidence="2">DJ-1/PfpI family protein</fullName>
    </submittedName>
</protein>
<dbReference type="CDD" id="cd03135">
    <property type="entry name" value="GATase1_DJ-1"/>
    <property type="match status" value="1"/>
</dbReference>
<dbReference type="AlphaFoldDB" id="A0A923J2G1"/>
<dbReference type="PANTHER" id="PTHR48094">
    <property type="entry name" value="PROTEIN/NUCLEIC ACID DEGLYCASE DJ-1-RELATED"/>
    <property type="match status" value="1"/>
</dbReference>
<organism evidence="2 3">
    <name type="scientific">Clostridium tetanomorphum</name>
    <dbReference type="NCBI Taxonomy" id="1553"/>
    <lineage>
        <taxon>Bacteria</taxon>
        <taxon>Bacillati</taxon>
        <taxon>Bacillota</taxon>
        <taxon>Clostridia</taxon>
        <taxon>Eubacteriales</taxon>
        <taxon>Clostridiaceae</taxon>
        <taxon>Clostridium</taxon>
    </lineage>
</organism>
<keyword evidence="3" id="KW-1185">Reference proteome</keyword>
<evidence type="ECO:0000313" key="2">
    <source>
        <dbReference type="EMBL" id="MBC2398468.1"/>
    </source>
</evidence>
<proteinExistence type="predicted"/>
<dbReference type="RefSeq" id="WP_035144754.1">
    <property type="nucleotide sequence ID" value="NZ_JAAZWO010000014.1"/>
</dbReference>
<dbReference type="InterPro" id="IPR002818">
    <property type="entry name" value="DJ-1/PfpI"/>
</dbReference>
<dbReference type="NCBIfam" id="TIGR01383">
    <property type="entry name" value="not_thiJ"/>
    <property type="match status" value="1"/>
</dbReference>
<dbReference type="Proteomes" id="UP000563151">
    <property type="component" value="Unassembled WGS sequence"/>
</dbReference>
<name>A0A923J2G1_CLOTT</name>
<dbReference type="InterPro" id="IPR050325">
    <property type="entry name" value="Prot/Nucl_acid_deglycase"/>
</dbReference>